<comment type="caution">
    <text evidence="6">Lacks conserved residue(s) required for the propagation of feature annotation.</text>
</comment>
<dbReference type="FunFam" id="3.40.50.150:FF:000041">
    <property type="entry name" value="Ribosomal RNA small subunit methyltransferase G"/>
    <property type="match status" value="1"/>
</dbReference>
<comment type="subcellular location">
    <subcellularLocation>
        <location evidence="6">Cytoplasm</location>
    </subcellularLocation>
</comment>
<feature type="binding site" evidence="6">
    <location>
        <position position="166"/>
    </location>
    <ligand>
        <name>S-adenosyl-L-methionine</name>
        <dbReference type="ChEBI" id="CHEBI:59789"/>
    </ligand>
</feature>
<dbReference type="InterPro" id="IPR003682">
    <property type="entry name" value="rRNA_ssu_MeTfrase_G"/>
</dbReference>
<dbReference type="Gene3D" id="3.40.50.150">
    <property type="entry name" value="Vaccinia Virus protein VP39"/>
    <property type="match status" value="1"/>
</dbReference>
<dbReference type="GO" id="GO:0005829">
    <property type="term" value="C:cytosol"/>
    <property type="evidence" value="ECO:0007669"/>
    <property type="project" value="TreeGrafter"/>
</dbReference>
<keyword evidence="5 6" id="KW-0949">S-adenosyl-L-methionine</keyword>
<feature type="binding site" evidence="6">
    <location>
        <position position="101"/>
    </location>
    <ligand>
        <name>S-adenosyl-L-methionine</name>
        <dbReference type="ChEBI" id="CHEBI:59789"/>
    </ligand>
</feature>
<dbReference type="OrthoDB" id="9808773at2"/>
<dbReference type="InterPro" id="IPR029063">
    <property type="entry name" value="SAM-dependent_MTases_sf"/>
</dbReference>
<evidence type="ECO:0000256" key="4">
    <source>
        <dbReference type="ARBA" id="ARBA00022679"/>
    </source>
</evidence>
<dbReference type="PIRSF" id="PIRSF003078">
    <property type="entry name" value="GidB"/>
    <property type="match status" value="1"/>
</dbReference>
<keyword evidence="8" id="KW-1185">Reference proteome</keyword>
<comment type="function">
    <text evidence="6">Specifically methylates the N7 position of a guanine in 16S rRNA.</text>
</comment>
<comment type="caution">
    <text evidence="7">The sequence shown here is derived from an EMBL/GenBank/DDBJ whole genome shotgun (WGS) entry which is preliminary data.</text>
</comment>
<evidence type="ECO:0000313" key="8">
    <source>
        <dbReference type="Proteomes" id="UP000463470"/>
    </source>
</evidence>
<dbReference type="GO" id="GO:0070043">
    <property type="term" value="F:rRNA (guanine-N7-)-methyltransferase activity"/>
    <property type="evidence" value="ECO:0007669"/>
    <property type="project" value="UniProtKB-UniRule"/>
</dbReference>
<dbReference type="NCBIfam" id="TIGR00138">
    <property type="entry name" value="rsmG_gidB"/>
    <property type="match status" value="1"/>
</dbReference>
<protein>
    <recommendedName>
        <fullName evidence="6">Ribosomal RNA small subunit methyltransferase G</fullName>
        <ecNumber evidence="6">2.1.1.-</ecNumber>
    </recommendedName>
    <alternativeName>
        <fullName evidence="6">16S rRNA 7-methylguanosine methyltransferase</fullName>
        <shortName evidence="6">16S rRNA m7G methyltransferase</shortName>
    </alternativeName>
</protein>
<accession>A0A845L0H3</accession>
<dbReference type="PANTHER" id="PTHR31760">
    <property type="entry name" value="S-ADENOSYL-L-METHIONINE-DEPENDENT METHYLTRANSFERASES SUPERFAMILY PROTEIN"/>
    <property type="match status" value="1"/>
</dbReference>
<gene>
    <name evidence="6 7" type="primary">rsmG</name>
    <name evidence="7" type="ORF">GTO91_08095</name>
</gene>
<dbReference type="EMBL" id="WXEY01000006">
    <property type="protein sequence ID" value="MZP29663.1"/>
    <property type="molecule type" value="Genomic_DNA"/>
</dbReference>
<dbReference type="AlphaFoldDB" id="A0A845L0H3"/>
<dbReference type="Pfam" id="PF02527">
    <property type="entry name" value="GidB"/>
    <property type="match status" value="1"/>
</dbReference>
<name>A0A845L0H3_9FIRM</name>
<sequence>MIETKETVKFTQWDSEQVLRFRQQVQKGLQDWGIAVSPELIDRCTVYAEVMLATNAHLNLTAITDPDGVAEKHFVDSLSPLLLNLSDAPISVIDVGTGAGFPGLPLSLIRPQWRVTLLDSLQKRCRFLSETTERLGLTNVQVLHGRAEDSARNLLLRDKYSIVFSRAVARLPVLLELCLPFVTLGGSFIALKGPDGPAEVEEAKTALRLLGGELEQVKSIALPLSGDRRTLIIVRKQKPTNAAYPRKAGIPNRKPLL</sequence>
<dbReference type="PANTHER" id="PTHR31760:SF0">
    <property type="entry name" value="S-ADENOSYL-L-METHIONINE-DEPENDENT METHYLTRANSFERASES SUPERFAMILY PROTEIN"/>
    <property type="match status" value="1"/>
</dbReference>
<feature type="binding site" evidence="6">
    <location>
        <position position="96"/>
    </location>
    <ligand>
        <name>S-adenosyl-L-methionine</name>
        <dbReference type="ChEBI" id="CHEBI:59789"/>
    </ligand>
</feature>
<dbReference type="Proteomes" id="UP000463470">
    <property type="component" value="Unassembled WGS sequence"/>
</dbReference>
<keyword evidence="3 6" id="KW-0489">Methyltransferase</keyword>
<evidence type="ECO:0000256" key="6">
    <source>
        <dbReference type="HAMAP-Rule" id="MF_00074"/>
    </source>
</evidence>
<keyword evidence="4 6" id="KW-0808">Transferase</keyword>
<reference evidence="7 8" key="1">
    <citation type="submission" date="2020-01" db="EMBL/GenBank/DDBJ databases">
        <title>Whole-genome sequence of Heliobacterium undosum DSM 13378.</title>
        <authorList>
            <person name="Kyndt J.A."/>
            <person name="Meyer T.E."/>
        </authorList>
    </citation>
    <scope>NUCLEOTIDE SEQUENCE [LARGE SCALE GENOMIC DNA]</scope>
    <source>
        <strain evidence="7 8">DSM 13378</strain>
    </source>
</reference>
<dbReference type="RefSeq" id="WP_161257517.1">
    <property type="nucleotide sequence ID" value="NZ_WXEY01000006.1"/>
</dbReference>
<evidence type="ECO:0000256" key="5">
    <source>
        <dbReference type="ARBA" id="ARBA00022691"/>
    </source>
</evidence>
<evidence type="ECO:0000256" key="2">
    <source>
        <dbReference type="ARBA" id="ARBA00022552"/>
    </source>
</evidence>
<dbReference type="EC" id="2.1.1.-" evidence="6"/>
<keyword evidence="1 6" id="KW-0963">Cytoplasm</keyword>
<dbReference type="HAMAP" id="MF_00074">
    <property type="entry name" value="16SrRNA_methyltr_G"/>
    <property type="match status" value="1"/>
</dbReference>
<feature type="binding site" evidence="6">
    <location>
        <begin position="147"/>
        <end position="148"/>
    </location>
    <ligand>
        <name>S-adenosyl-L-methionine</name>
        <dbReference type="ChEBI" id="CHEBI:59789"/>
    </ligand>
</feature>
<evidence type="ECO:0000256" key="1">
    <source>
        <dbReference type="ARBA" id="ARBA00022490"/>
    </source>
</evidence>
<evidence type="ECO:0000313" key="7">
    <source>
        <dbReference type="EMBL" id="MZP29663.1"/>
    </source>
</evidence>
<proteinExistence type="inferred from homology"/>
<dbReference type="CDD" id="cd02440">
    <property type="entry name" value="AdoMet_MTases"/>
    <property type="match status" value="1"/>
</dbReference>
<evidence type="ECO:0000256" key="3">
    <source>
        <dbReference type="ARBA" id="ARBA00022603"/>
    </source>
</evidence>
<dbReference type="SUPFAM" id="SSF53335">
    <property type="entry name" value="S-adenosyl-L-methionine-dependent methyltransferases"/>
    <property type="match status" value="1"/>
</dbReference>
<comment type="similarity">
    <text evidence="6">Belongs to the methyltransferase superfamily. RNA methyltransferase RsmG family.</text>
</comment>
<keyword evidence="2 6" id="KW-0698">rRNA processing</keyword>
<organism evidence="7 8">
    <name type="scientific">Heliomicrobium undosum</name>
    <dbReference type="NCBI Taxonomy" id="121734"/>
    <lineage>
        <taxon>Bacteria</taxon>
        <taxon>Bacillati</taxon>
        <taxon>Bacillota</taxon>
        <taxon>Clostridia</taxon>
        <taxon>Eubacteriales</taxon>
        <taxon>Heliobacteriaceae</taxon>
        <taxon>Heliomicrobium</taxon>
    </lineage>
</organism>